<dbReference type="PANTHER" id="PTHR11014:SF63">
    <property type="entry name" value="METALLOPEPTIDASE, PUTATIVE (AFU_ORTHOLOGUE AFUA_6G09600)-RELATED"/>
    <property type="match status" value="1"/>
</dbReference>
<organism evidence="4 5">
    <name type="scientific">Sphingomonas leidyi</name>
    <dbReference type="NCBI Taxonomy" id="68569"/>
    <lineage>
        <taxon>Bacteria</taxon>
        <taxon>Pseudomonadati</taxon>
        <taxon>Pseudomonadota</taxon>
        <taxon>Alphaproteobacteria</taxon>
        <taxon>Sphingomonadales</taxon>
        <taxon>Sphingomonadaceae</taxon>
        <taxon>Sphingomonas</taxon>
    </lineage>
</organism>
<evidence type="ECO:0000259" key="3">
    <source>
        <dbReference type="Pfam" id="PF07687"/>
    </source>
</evidence>
<feature type="domain" description="Peptidase M20 dimerisation" evidence="3">
    <location>
        <begin position="187"/>
        <end position="282"/>
    </location>
</feature>
<dbReference type="InterPro" id="IPR036264">
    <property type="entry name" value="Bact_exopeptidase_dim_dom"/>
</dbReference>
<dbReference type="GO" id="GO:0047980">
    <property type="term" value="F:hippurate hydrolase activity"/>
    <property type="evidence" value="ECO:0007669"/>
    <property type="project" value="UniProtKB-EC"/>
</dbReference>
<gene>
    <name evidence="4" type="ORF">FHR20_000815</name>
</gene>
<keyword evidence="2" id="KW-0479">Metal-binding</keyword>
<dbReference type="AlphaFoldDB" id="A0A7X5ZUN8"/>
<accession>A0A7X5ZUN8</accession>
<keyword evidence="5" id="KW-1185">Reference proteome</keyword>
<comment type="caution">
    <text evidence="4">The sequence shown here is derived from an EMBL/GenBank/DDBJ whole genome shotgun (WGS) entry which is preliminary data.</text>
</comment>
<feature type="binding site" evidence="2">
    <location>
        <position position="365"/>
    </location>
    <ligand>
        <name>Mn(2+)</name>
        <dbReference type="ChEBI" id="CHEBI:29035"/>
        <label>2</label>
    </ligand>
</feature>
<evidence type="ECO:0000313" key="4">
    <source>
        <dbReference type="EMBL" id="NIJ63884.1"/>
    </source>
</evidence>
<feature type="binding site" evidence="2">
    <location>
        <position position="108"/>
    </location>
    <ligand>
        <name>Mn(2+)</name>
        <dbReference type="ChEBI" id="CHEBI:29035"/>
        <label>2</label>
    </ligand>
</feature>
<evidence type="ECO:0000256" key="1">
    <source>
        <dbReference type="ARBA" id="ARBA00022801"/>
    </source>
</evidence>
<dbReference type="Pfam" id="PF07687">
    <property type="entry name" value="M20_dimer"/>
    <property type="match status" value="1"/>
</dbReference>
<dbReference type="PANTHER" id="PTHR11014">
    <property type="entry name" value="PEPTIDASE M20 FAMILY MEMBER"/>
    <property type="match status" value="1"/>
</dbReference>
<feature type="binding site" evidence="2">
    <location>
        <position position="141"/>
    </location>
    <ligand>
        <name>Mn(2+)</name>
        <dbReference type="ChEBI" id="CHEBI:29035"/>
        <label>2</label>
    </ligand>
</feature>
<dbReference type="InterPro" id="IPR002933">
    <property type="entry name" value="Peptidase_M20"/>
</dbReference>
<keyword evidence="2" id="KW-0464">Manganese</keyword>
<dbReference type="RefSeq" id="WP_167298329.1">
    <property type="nucleotide sequence ID" value="NZ_JAASQV010000001.1"/>
</dbReference>
<dbReference type="SUPFAM" id="SSF55031">
    <property type="entry name" value="Bacterial exopeptidase dimerisation domain"/>
    <property type="match status" value="1"/>
</dbReference>
<dbReference type="EC" id="3.5.1.32" evidence="4"/>
<dbReference type="EMBL" id="JAASQV010000001">
    <property type="protein sequence ID" value="NIJ63884.1"/>
    <property type="molecule type" value="Genomic_DNA"/>
</dbReference>
<sequence length="398" mass="41855">MLLDREIAPLVAEMTAWRRHFHQHPELGFEEVETAAFVADRLRAWGIETHVGLGGTGVVGVIRGEEPAPGAAAPSIGLRADMDALPIEERGQAPHRSARPGLMHACGHDGHTAMLLGAARILAGRRDFAGTVNLIFQPAEEGLGGARAMIDAGLFERFPCDAVFALHNAPPLPLGTAAVHAGPACAGAARFQVEVRGRGGHAATPHLTASPISAAAALVPLIEAIPARRIQASGMAVVTIGSINGGDAFNVVPDAVTLTGTARAFDGATMQALEAEIRRCCAGVDRAHDVTCDMRFEILFPPTVNHAGEAGIAAAALSEMLGHAAVIRDMPPVTGSEDFAYMLERLPGAYVLLGTGGTKDTPMLHSPDYDFEDRLLPIGASFFLKLVDLKLRTRREPA</sequence>
<dbReference type="GO" id="GO:0046872">
    <property type="term" value="F:metal ion binding"/>
    <property type="evidence" value="ECO:0007669"/>
    <property type="project" value="UniProtKB-KW"/>
</dbReference>
<evidence type="ECO:0000256" key="2">
    <source>
        <dbReference type="PIRSR" id="PIRSR005962-1"/>
    </source>
</evidence>
<dbReference type="NCBIfam" id="TIGR01891">
    <property type="entry name" value="amidohydrolases"/>
    <property type="match status" value="1"/>
</dbReference>
<keyword evidence="1 4" id="KW-0378">Hydrolase</keyword>
<dbReference type="Gene3D" id="3.40.630.10">
    <property type="entry name" value="Zn peptidases"/>
    <property type="match status" value="1"/>
</dbReference>
<feature type="binding site" evidence="2">
    <location>
        <position position="106"/>
    </location>
    <ligand>
        <name>Mn(2+)</name>
        <dbReference type="ChEBI" id="CHEBI:29035"/>
        <label>2</label>
    </ligand>
</feature>
<dbReference type="FunFam" id="3.30.70.360:FF:000001">
    <property type="entry name" value="N-acetyldiaminopimelate deacetylase"/>
    <property type="match status" value="1"/>
</dbReference>
<dbReference type="Proteomes" id="UP000564677">
    <property type="component" value="Unassembled WGS sequence"/>
</dbReference>
<dbReference type="InterPro" id="IPR017439">
    <property type="entry name" value="Amidohydrolase"/>
</dbReference>
<evidence type="ECO:0000313" key="5">
    <source>
        <dbReference type="Proteomes" id="UP000564677"/>
    </source>
</evidence>
<dbReference type="Gene3D" id="3.30.70.360">
    <property type="match status" value="1"/>
</dbReference>
<dbReference type="GO" id="GO:0019877">
    <property type="term" value="P:diaminopimelate biosynthetic process"/>
    <property type="evidence" value="ECO:0007669"/>
    <property type="project" value="UniProtKB-ARBA"/>
</dbReference>
<dbReference type="GO" id="GO:0050118">
    <property type="term" value="F:N-acetyldiaminopimelate deacetylase activity"/>
    <property type="evidence" value="ECO:0007669"/>
    <property type="project" value="UniProtKB-ARBA"/>
</dbReference>
<proteinExistence type="predicted"/>
<dbReference type="InterPro" id="IPR011650">
    <property type="entry name" value="Peptidase_M20_dimer"/>
</dbReference>
<feature type="binding site" evidence="2">
    <location>
        <position position="167"/>
    </location>
    <ligand>
        <name>Mn(2+)</name>
        <dbReference type="ChEBI" id="CHEBI:29035"/>
        <label>2</label>
    </ligand>
</feature>
<dbReference type="SUPFAM" id="SSF53187">
    <property type="entry name" value="Zn-dependent exopeptidases"/>
    <property type="match status" value="1"/>
</dbReference>
<dbReference type="PIRSF" id="PIRSF005962">
    <property type="entry name" value="Pept_M20D_amidohydro"/>
    <property type="match status" value="1"/>
</dbReference>
<name>A0A7X5ZUN8_9SPHN</name>
<dbReference type="Pfam" id="PF01546">
    <property type="entry name" value="Peptidase_M20"/>
    <property type="match status" value="1"/>
</dbReference>
<protein>
    <submittedName>
        <fullName evidence="4">Hippurate hydrolase</fullName>
        <ecNumber evidence="4">3.5.1.32</ecNumber>
    </submittedName>
</protein>
<comment type="cofactor">
    <cofactor evidence="2">
        <name>Mn(2+)</name>
        <dbReference type="ChEBI" id="CHEBI:29035"/>
    </cofactor>
    <text evidence="2">The Mn(2+) ion enhances activity.</text>
</comment>
<reference evidence="4 5" key="1">
    <citation type="submission" date="2020-03" db="EMBL/GenBank/DDBJ databases">
        <title>Genomic Encyclopedia of Type Strains, Phase IV (KMG-IV): sequencing the most valuable type-strain genomes for metagenomic binning, comparative biology and taxonomic classification.</title>
        <authorList>
            <person name="Goeker M."/>
        </authorList>
    </citation>
    <scope>NUCLEOTIDE SEQUENCE [LARGE SCALE GENOMIC DNA]</scope>
    <source>
        <strain evidence="4 5">DSM 4733</strain>
    </source>
</reference>